<evidence type="ECO:0000313" key="2">
    <source>
        <dbReference type="Proteomes" id="UP000606720"/>
    </source>
</evidence>
<dbReference type="Pfam" id="PF13578">
    <property type="entry name" value="Methyltransf_24"/>
    <property type="match status" value="1"/>
</dbReference>
<dbReference type="Proteomes" id="UP000606720">
    <property type="component" value="Unassembled WGS sequence"/>
</dbReference>
<sequence length="264" mass="30054">MYKQIGLYDLQEDILSKTTESYCEMTKAEHGFLCGLIKKFQPGKVVEVGVAGGGTTAVVMKCLEAVSPDAKMYSVDISKECYRRKGRPSGFQLEEVKEFLTNYKNHQFYLGKVLPKVIEDIGGGIDFAILDTVHAMPGEVLDFLCLLPYLKKDAVVVLHDVTLNLSRSEKAFATKILFDTVHADKYYNYKDQILNIAAFQITEHTLPAIANVFSSLSVSWAYLPNLSDIMAYRDKYREFYEQECIDLFDIFLDAQYARFHRQEA</sequence>
<organism evidence="1 2">
    <name type="scientific">Roseburia zhanii</name>
    <dbReference type="NCBI Taxonomy" id="2763064"/>
    <lineage>
        <taxon>Bacteria</taxon>
        <taxon>Bacillati</taxon>
        <taxon>Bacillota</taxon>
        <taxon>Clostridia</taxon>
        <taxon>Lachnospirales</taxon>
        <taxon>Lachnospiraceae</taxon>
        <taxon>Roseburia</taxon>
    </lineage>
</organism>
<keyword evidence="1" id="KW-0489">Methyltransferase</keyword>
<dbReference type="GO" id="GO:0008168">
    <property type="term" value="F:methyltransferase activity"/>
    <property type="evidence" value="ECO:0007669"/>
    <property type="project" value="UniProtKB-KW"/>
</dbReference>
<proteinExistence type="predicted"/>
<dbReference type="SUPFAM" id="SSF53335">
    <property type="entry name" value="S-adenosyl-L-methionine-dependent methyltransferases"/>
    <property type="match status" value="1"/>
</dbReference>
<dbReference type="InterPro" id="IPR029063">
    <property type="entry name" value="SAM-dependent_MTases_sf"/>
</dbReference>
<dbReference type="GO" id="GO:0032259">
    <property type="term" value="P:methylation"/>
    <property type="evidence" value="ECO:0007669"/>
    <property type="project" value="UniProtKB-KW"/>
</dbReference>
<dbReference type="RefSeq" id="WP_186866688.1">
    <property type="nucleotide sequence ID" value="NZ_JACOPH010000004.1"/>
</dbReference>
<reference evidence="1" key="1">
    <citation type="submission" date="2020-08" db="EMBL/GenBank/DDBJ databases">
        <title>Genome public.</title>
        <authorList>
            <person name="Liu C."/>
            <person name="Sun Q."/>
        </authorList>
    </citation>
    <scope>NUCLEOTIDE SEQUENCE</scope>
    <source>
        <strain evidence="1">BX1005</strain>
    </source>
</reference>
<accession>A0A923LP56</accession>
<comment type="caution">
    <text evidence="1">The sequence shown here is derived from an EMBL/GenBank/DDBJ whole genome shotgun (WGS) entry which is preliminary data.</text>
</comment>
<dbReference type="Gene3D" id="3.40.50.150">
    <property type="entry name" value="Vaccinia Virus protein VP39"/>
    <property type="match status" value="1"/>
</dbReference>
<gene>
    <name evidence="1" type="ORF">H8S17_06635</name>
</gene>
<evidence type="ECO:0000313" key="1">
    <source>
        <dbReference type="EMBL" id="MBC5713892.1"/>
    </source>
</evidence>
<dbReference type="EMBL" id="JACOPH010000004">
    <property type="protein sequence ID" value="MBC5713892.1"/>
    <property type="molecule type" value="Genomic_DNA"/>
</dbReference>
<name>A0A923LP56_9FIRM</name>
<keyword evidence="2" id="KW-1185">Reference proteome</keyword>
<dbReference type="AlphaFoldDB" id="A0A923LP56"/>
<keyword evidence="1" id="KW-0808">Transferase</keyword>
<protein>
    <submittedName>
        <fullName evidence="1">Class I SAM-dependent methyltransferase</fullName>
    </submittedName>
</protein>